<keyword evidence="3" id="KW-1185">Reference proteome</keyword>
<dbReference type="AlphaFoldDB" id="A0AAD7HSC8"/>
<name>A0AAD7HSC8_9AGAR</name>
<feature type="domain" description="DUF6593" evidence="1">
    <location>
        <begin position="26"/>
        <end position="196"/>
    </location>
</feature>
<proteinExistence type="predicted"/>
<gene>
    <name evidence="2" type="ORF">B0H16DRAFT_1697770</name>
</gene>
<dbReference type="Proteomes" id="UP001215598">
    <property type="component" value="Unassembled WGS sequence"/>
</dbReference>
<evidence type="ECO:0000259" key="1">
    <source>
        <dbReference type="Pfam" id="PF20236"/>
    </source>
</evidence>
<organism evidence="2 3">
    <name type="scientific">Mycena metata</name>
    <dbReference type="NCBI Taxonomy" id="1033252"/>
    <lineage>
        <taxon>Eukaryota</taxon>
        <taxon>Fungi</taxon>
        <taxon>Dikarya</taxon>
        <taxon>Basidiomycota</taxon>
        <taxon>Agaricomycotina</taxon>
        <taxon>Agaricomycetes</taxon>
        <taxon>Agaricomycetidae</taxon>
        <taxon>Agaricales</taxon>
        <taxon>Marasmiineae</taxon>
        <taxon>Mycenaceae</taxon>
        <taxon>Mycena</taxon>
    </lineage>
</organism>
<sequence>MLYYKTSDLSAQYFMRLILSSAKSINASYSDEAGAVQFKVYTPLRVHKLITKIRRRLDDDIPQREQGGSDTEADDNGRFALLATLSWHIIGKMIIQFGGTEISPATFFRKEKVGALKWEYIFTARDGKEYRWYFRMYSSTLKVNDDAATVVAEYKVSSVGVVSKPKRPASLEIQPEFEYMADEIMVTFIYLEKIRRSQVDPTQQL</sequence>
<accession>A0AAD7HSC8</accession>
<dbReference type="Pfam" id="PF20236">
    <property type="entry name" value="DUF6593"/>
    <property type="match status" value="1"/>
</dbReference>
<evidence type="ECO:0000313" key="3">
    <source>
        <dbReference type="Proteomes" id="UP001215598"/>
    </source>
</evidence>
<dbReference type="InterPro" id="IPR046528">
    <property type="entry name" value="DUF6593"/>
</dbReference>
<protein>
    <recommendedName>
        <fullName evidence="1">DUF6593 domain-containing protein</fullName>
    </recommendedName>
</protein>
<comment type="caution">
    <text evidence="2">The sequence shown here is derived from an EMBL/GenBank/DDBJ whole genome shotgun (WGS) entry which is preliminary data.</text>
</comment>
<reference evidence="2" key="1">
    <citation type="submission" date="2023-03" db="EMBL/GenBank/DDBJ databases">
        <title>Massive genome expansion in bonnet fungi (Mycena s.s.) driven by repeated elements and novel gene families across ecological guilds.</title>
        <authorList>
            <consortium name="Lawrence Berkeley National Laboratory"/>
            <person name="Harder C.B."/>
            <person name="Miyauchi S."/>
            <person name="Viragh M."/>
            <person name="Kuo A."/>
            <person name="Thoen E."/>
            <person name="Andreopoulos B."/>
            <person name="Lu D."/>
            <person name="Skrede I."/>
            <person name="Drula E."/>
            <person name="Henrissat B."/>
            <person name="Morin E."/>
            <person name="Kohler A."/>
            <person name="Barry K."/>
            <person name="LaButti K."/>
            <person name="Morin E."/>
            <person name="Salamov A."/>
            <person name="Lipzen A."/>
            <person name="Mereny Z."/>
            <person name="Hegedus B."/>
            <person name="Baldrian P."/>
            <person name="Stursova M."/>
            <person name="Weitz H."/>
            <person name="Taylor A."/>
            <person name="Grigoriev I.V."/>
            <person name="Nagy L.G."/>
            <person name="Martin F."/>
            <person name="Kauserud H."/>
        </authorList>
    </citation>
    <scope>NUCLEOTIDE SEQUENCE</scope>
    <source>
        <strain evidence="2">CBHHK182m</strain>
    </source>
</reference>
<evidence type="ECO:0000313" key="2">
    <source>
        <dbReference type="EMBL" id="KAJ7727196.1"/>
    </source>
</evidence>
<dbReference type="EMBL" id="JARKIB010000181">
    <property type="protein sequence ID" value="KAJ7727196.1"/>
    <property type="molecule type" value="Genomic_DNA"/>
</dbReference>